<feature type="transmembrane region" description="Helical" evidence="1">
    <location>
        <begin position="267"/>
        <end position="289"/>
    </location>
</feature>
<feature type="transmembrane region" description="Helical" evidence="1">
    <location>
        <begin position="118"/>
        <end position="137"/>
    </location>
</feature>
<keyword evidence="3" id="KW-1185">Reference proteome</keyword>
<dbReference type="Proteomes" id="UP000826709">
    <property type="component" value="Chromosome"/>
</dbReference>
<organism evidence="2 3">
    <name type="scientific">Methanofollis formosanus</name>
    <dbReference type="NCBI Taxonomy" id="299308"/>
    <lineage>
        <taxon>Archaea</taxon>
        <taxon>Methanobacteriati</taxon>
        <taxon>Methanobacteriota</taxon>
        <taxon>Stenosarchaea group</taxon>
        <taxon>Methanomicrobia</taxon>
        <taxon>Methanomicrobiales</taxon>
        <taxon>Methanomicrobiaceae</taxon>
        <taxon>Methanofollis</taxon>
    </lineage>
</organism>
<proteinExistence type="predicted"/>
<name>A0A8G1A360_9EURY</name>
<gene>
    <name evidence="2" type="ORF">E2N92_09115</name>
</gene>
<sequence length="301" mass="32783">MTSVLIDHASIKLPRGEEPCLGGRGWQGECPIDLPSLAHIPDDPASDEQSRYSVNSRVRAMFLLCHLVAGFILGLLLARVLRDMRAVPACAFGAILPDLIDKPLGHIFLADSLGYGRIYTHTLIVLFAVALVGALLFWRYRNGIVLALAVGIGSHQLLDAMWREPTNWYYPILGPFSGGADTTTFQDLVMAELSEPSEWIFLLVILSFGLLFLKKSWRDAFFSRSGRIVERLAVPLGILLIVAGGLLILSGLFPIPWAVTHLRAPADIALCGLVIVGAGIALAWIQLILDGDERGPPEKGE</sequence>
<accession>A0A8G1A360</accession>
<keyword evidence="1" id="KW-0472">Membrane</keyword>
<dbReference type="Pfam" id="PF04307">
    <property type="entry name" value="YdjM"/>
    <property type="match status" value="1"/>
</dbReference>
<dbReference type="EMBL" id="CP037968">
    <property type="protein sequence ID" value="QYZ79578.1"/>
    <property type="molecule type" value="Genomic_DNA"/>
</dbReference>
<feature type="transmembrane region" description="Helical" evidence="1">
    <location>
        <begin position="60"/>
        <end position="78"/>
    </location>
</feature>
<dbReference type="GO" id="GO:0016787">
    <property type="term" value="F:hydrolase activity"/>
    <property type="evidence" value="ECO:0007669"/>
    <property type="project" value="UniProtKB-KW"/>
</dbReference>
<keyword evidence="2" id="KW-0378">Hydrolase</keyword>
<dbReference type="KEGG" id="mfk:E2N92_09115"/>
<dbReference type="AlphaFoldDB" id="A0A8G1A360"/>
<dbReference type="InterPro" id="IPR007404">
    <property type="entry name" value="YdjM-like"/>
</dbReference>
<reference evidence="2" key="1">
    <citation type="journal article" date="2005" name="Int. J. Syst. Evol. Microbiol.">
        <title>Methanofollis formosanus sp. nov., isolated from a fish pond.</title>
        <authorList>
            <person name="Wu S.Y."/>
            <person name="Chen S.C."/>
            <person name="Lai M.C."/>
        </authorList>
    </citation>
    <scope>NUCLEOTIDE SEQUENCE</scope>
    <source>
        <strain evidence="2">ML15</strain>
    </source>
</reference>
<evidence type="ECO:0000256" key="1">
    <source>
        <dbReference type="SAM" id="Phobius"/>
    </source>
</evidence>
<keyword evidence="1" id="KW-0812">Transmembrane</keyword>
<reference evidence="2" key="2">
    <citation type="submission" date="2019-03" db="EMBL/GenBank/DDBJ databases">
        <authorList>
            <person name="Chen S.-C."/>
            <person name="Wu S.-Y."/>
            <person name="Lai M.-C."/>
        </authorList>
    </citation>
    <scope>NUCLEOTIDE SEQUENCE</scope>
    <source>
        <strain evidence="2">ML15</strain>
    </source>
</reference>
<evidence type="ECO:0000313" key="2">
    <source>
        <dbReference type="EMBL" id="QYZ79578.1"/>
    </source>
</evidence>
<feature type="transmembrane region" description="Helical" evidence="1">
    <location>
        <begin position="233"/>
        <end position="255"/>
    </location>
</feature>
<keyword evidence="1" id="KW-1133">Transmembrane helix</keyword>
<evidence type="ECO:0000313" key="3">
    <source>
        <dbReference type="Proteomes" id="UP000826709"/>
    </source>
</evidence>
<feature type="transmembrane region" description="Helical" evidence="1">
    <location>
        <begin position="196"/>
        <end position="213"/>
    </location>
</feature>
<protein>
    <submittedName>
        <fullName evidence="2">Metal-dependent hydrolase</fullName>
    </submittedName>
</protein>
<feature type="transmembrane region" description="Helical" evidence="1">
    <location>
        <begin position="144"/>
        <end position="162"/>
    </location>
</feature>